<accession>A0A9K3IWU3</accession>
<dbReference type="EMBL" id="MNCJ02000320">
    <property type="protein sequence ID" value="KAF5804437.1"/>
    <property type="molecule type" value="Genomic_DNA"/>
</dbReference>
<protein>
    <submittedName>
        <fullName evidence="1">Uncharacterized protein</fullName>
    </submittedName>
</protein>
<organism evidence="1 2">
    <name type="scientific">Helianthus annuus</name>
    <name type="common">Common sunflower</name>
    <dbReference type="NCBI Taxonomy" id="4232"/>
    <lineage>
        <taxon>Eukaryota</taxon>
        <taxon>Viridiplantae</taxon>
        <taxon>Streptophyta</taxon>
        <taxon>Embryophyta</taxon>
        <taxon>Tracheophyta</taxon>
        <taxon>Spermatophyta</taxon>
        <taxon>Magnoliopsida</taxon>
        <taxon>eudicotyledons</taxon>
        <taxon>Gunneridae</taxon>
        <taxon>Pentapetalae</taxon>
        <taxon>asterids</taxon>
        <taxon>campanulids</taxon>
        <taxon>Asterales</taxon>
        <taxon>Asteraceae</taxon>
        <taxon>Asteroideae</taxon>
        <taxon>Heliantheae alliance</taxon>
        <taxon>Heliantheae</taxon>
        <taxon>Helianthus</taxon>
    </lineage>
</organism>
<dbReference type="Proteomes" id="UP000215914">
    <property type="component" value="Unassembled WGS sequence"/>
</dbReference>
<evidence type="ECO:0000313" key="2">
    <source>
        <dbReference type="Proteomes" id="UP000215914"/>
    </source>
</evidence>
<comment type="caution">
    <text evidence="1">The sequence shown here is derived from an EMBL/GenBank/DDBJ whole genome shotgun (WGS) entry which is preliminary data.</text>
</comment>
<sequence length="61" mass="7156">MQCVLYTWSRGCGIRIFQKIDSQYIYIAPNLYHIDLHNTSLFISCFSYTKTSLQTTKESNL</sequence>
<keyword evidence="2" id="KW-1185">Reference proteome</keyword>
<evidence type="ECO:0000313" key="1">
    <source>
        <dbReference type="EMBL" id="KAF5804437.1"/>
    </source>
</evidence>
<name>A0A9K3IWU3_HELAN</name>
<reference evidence="1" key="1">
    <citation type="journal article" date="2017" name="Nature">
        <title>The sunflower genome provides insights into oil metabolism, flowering and Asterid evolution.</title>
        <authorList>
            <person name="Badouin H."/>
            <person name="Gouzy J."/>
            <person name="Grassa C.J."/>
            <person name="Murat F."/>
            <person name="Staton S.E."/>
            <person name="Cottret L."/>
            <person name="Lelandais-Briere C."/>
            <person name="Owens G.L."/>
            <person name="Carrere S."/>
            <person name="Mayjonade B."/>
            <person name="Legrand L."/>
            <person name="Gill N."/>
            <person name="Kane N.C."/>
            <person name="Bowers J.E."/>
            <person name="Hubner S."/>
            <person name="Bellec A."/>
            <person name="Berard A."/>
            <person name="Berges H."/>
            <person name="Blanchet N."/>
            <person name="Boniface M.C."/>
            <person name="Brunel D."/>
            <person name="Catrice O."/>
            <person name="Chaidir N."/>
            <person name="Claudel C."/>
            <person name="Donnadieu C."/>
            <person name="Faraut T."/>
            <person name="Fievet G."/>
            <person name="Helmstetter N."/>
            <person name="King M."/>
            <person name="Knapp S.J."/>
            <person name="Lai Z."/>
            <person name="Le Paslier M.C."/>
            <person name="Lippi Y."/>
            <person name="Lorenzon L."/>
            <person name="Mandel J.R."/>
            <person name="Marage G."/>
            <person name="Marchand G."/>
            <person name="Marquand E."/>
            <person name="Bret-Mestries E."/>
            <person name="Morien E."/>
            <person name="Nambeesan S."/>
            <person name="Nguyen T."/>
            <person name="Pegot-Espagnet P."/>
            <person name="Pouilly N."/>
            <person name="Raftis F."/>
            <person name="Sallet E."/>
            <person name="Schiex T."/>
            <person name="Thomas J."/>
            <person name="Vandecasteele C."/>
            <person name="Vares D."/>
            <person name="Vear F."/>
            <person name="Vautrin S."/>
            <person name="Crespi M."/>
            <person name="Mangin B."/>
            <person name="Burke J.M."/>
            <person name="Salse J."/>
            <person name="Munos S."/>
            <person name="Vincourt P."/>
            <person name="Rieseberg L.H."/>
            <person name="Langlade N.B."/>
        </authorList>
    </citation>
    <scope>NUCLEOTIDE SEQUENCE</scope>
    <source>
        <tissue evidence="1">Leaves</tissue>
    </source>
</reference>
<dbReference type="Gramene" id="mRNA:HanXRQr2_Chr05g0196981">
    <property type="protein sequence ID" value="CDS:HanXRQr2_Chr05g0196981.1"/>
    <property type="gene ID" value="HanXRQr2_Chr05g0196981"/>
</dbReference>
<reference evidence="1" key="2">
    <citation type="submission" date="2020-06" db="EMBL/GenBank/DDBJ databases">
        <title>Helianthus annuus Genome sequencing and assembly Release 2.</title>
        <authorList>
            <person name="Gouzy J."/>
            <person name="Langlade N."/>
            <person name="Munos S."/>
        </authorList>
    </citation>
    <scope>NUCLEOTIDE SEQUENCE</scope>
    <source>
        <tissue evidence="1">Leaves</tissue>
    </source>
</reference>
<gene>
    <name evidence="1" type="ORF">HanXRQr2_Chr05g0196981</name>
</gene>
<dbReference type="AlphaFoldDB" id="A0A9K3IWU3"/>
<proteinExistence type="predicted"/>